<dbReference type="Gene3D" id="1.10.10.10">
    <property type="entry name" value="Winged helix-like DNA-binding domain superfamily/Winged helix DNA-binding domain"/>
    <property type="match status" value="1"/>
</dbReference>
<dbReference type="PANTHER" id="PTHR33169:SF14">
    <property type="entry name" value="TRANSCRIPTIONAL REGULATOR RV3488"/>
    <property type="match status" value="1"/>
</dbReference>
<dbReference type="InterPro" id="IPR036390">
    <property type="entry name" value="WH_DNA-bd_sf"/>
</dbReference>
<dbReference type="AlphaFoldDB" id="A0A8J7W338"/>
<evidence type="ECO:0000313" key="3">
    <source>
        <dbReference type="Proteomes" id="UP000675664"/>
    </source>
</evidence>
<sequence length="114" mass="13137">MAKRYSRHTPAFLLLHLSDGPAYGRMLVKKMDEELPFCFSDSAIIYRSLKDMESNGLVKTSWEIKETGNPVKWYSITPKGLEMLDVLSDDIQKCHANLEFFLSKYPSKKTNSEK</sequence>
<accession>A0A8J7W338</accession>
<dbReference type="Proteomes" id="UP000675664">
    <property type="component" value="Unassembled WGS sequence"/>
</dbReference>
<dbReference type="RefSeq" id="WP_227018622.1">
    <property type="nucleotide sequence ID" value="NZ_JAGSND010000007.1"/>
</dbReference>
<dbReference type="InterPro" id="IPR052509">
    <property type="entry name" value="Metal_resp_DNA-bind_regulator"/>
</dbReference>
<keyword evidence="3" id="KW-1185">Reference proteome</keyword>
<name>A0A8J7W338_9FIRM</name>
<evidence type="ECO:0000259" key="1">
    <source>
        <dbReference type="Pfam" id="PF03551"/>
    </source>
</evidence>
<dbReference type="SUPFAM" id="SSF46785">
    <property type="entry name" value="Winged helix' DNA-binding domain"/>
    <property type="match status" value="1"/>
</dbReference>
<feature type="domain" description="Transcription regulator PadR N-terminal" evidence="1">
    <location>
        <begin position="13"/>
        <end position="84"/>
    </location>
</feature>
<dbReference type="InterPro" id="IPR036388">
    <property type="entry name" value="WH-like_DNA-bd_sf"/>
</dbReference>
<reference evidence="2" key="1">
    <citation type="submission" date="2021-04" db="EMBL/GenBank/DDBJ databases">
        <title>Sinoanaerobacter chloroacetimidivorans sp. nov., an obligate anaerobic bacterium isolated from anaerobic sludge.</title>
        <authorList>
            <person name="Bao Y."/>
        </authorList>
    </citation>
    <scope>NUCLEOTIDE SEQUENCE</scope>
    <source>
        <strain evidence="2">BAD-6</strain>
    </source>
</reference>
<dbReference type="PANTHER" id="PTHR33169">
    <property type="entry name" value="PADR-FAMILY TRANSCRIPTIONAL REGULATOR"/>
    <property type="match status" value="1"/>
</dbReference>
<comment type="caution">
    <text evidence="2">The sequence shown here is derived from an EMBL/GenBank/DDBJ whole genome shotgun (WGS) entry which is preliminary data.</text>
</comment>
<gene>
    <name evidence="2" type="ORF">KCX82_11465</name>
</gene>
<proteinExistence type="predicted"/>
<reference evidence="2" key="2">
    <citation type="submission" date="2021-04" db="EMBL/GenBank/DDBJ databases">
        <authorList>
            <person name="Liu J."/>
        </authorList>
    </citation>
    <scope>NUCLEOTIDE SEQUENCE</scope>
    <source>
        <strain evidence="2">BAD-6</strain>
    </source>
</reference>
<dbReference type="Pfam" id="PF03551">
    <property type="entry name" value="PadR"/>
    <property type="match status" value="1"/>
</dbReference>
<dbReference type="EMBL" id="JAGSND010000007">
    <property type="protein sequence ID" value="MBR0598498.1"/>
    <property type="molecule type" value="Genomic_DNA"/>
</dbReference>
<evidence type="ECO:0000313" key="2">
    <source>
        <dbReference type="EMBL" id="MBR0598498.1"/>
    </source>
</evidence>
<protein>
    <submittedName>
        <fullName evidence="2">PadR family transcriptional regulator</fullName>
    </submittedName>
</protein>
<dbReference type="InterPro" id="IPR005149">
    <property type="entry name" value="Tscrpt_reg_PadR_N"/>
</dbReference>
<organism evidence="2 3">
    <name type="scientific">Sinanaerobacter chloroacetimidivorans</name>
    <dbReference type="NCBI Taxonomy" id="2818044"/>
    <lineage>
        <taxon>Bacteria</taxon>
        <taxon>Bacillati</taxon>
        <taxon>Bacillota</taxon>
        <taxon>Clostridia</taxon>
        <taxon>Peptostreptococcales</taxon>
        <taxon>Anaerovoracaceae</taxon>
        <taxon>Sinanaerobacter</taxon>
    </lineage>
</organism>